<proteinExistence type="inferred from homology"/>
<keyword evidence="4 9" id="KW-0378">Hydrolase</keyword>
<dbReference type="SUPFAM" id="SSF52768">
    <property type="entry name" value="Arginase/deacetylase"/>
    <property type="match status" value="1"/>
</dbReference>
<evidence type="ECO:0000256" key="1">
    <source>
        <dbReference type="ARBA" id="ARBA00007738"/>
    </source>
</evidence>
<dbReference type="HOGENOM" id="CLU_007727_8_1_0"/>
<evidence type="ECO:0000256" key="7">
    <source>
        <dbReference type="ARBA" id="ARBA00023163"/>
    </source>
</evidence>
<evidence type="ECO:0000256" key="3">
    <source>
        <dbReference type="ARBA" id="ARBA00022491"/>
    </source>
</evidence>
<dbReference type="KEGG" id="wch:wcw_1260"/>
<dbReference type="CDD" id="cd09992">
    <property type="entry name" value="HDAC_classII"/>
    <property type="match status" value="1"/>
</dbReference>
<dbReference type="InterPro" id="IPR023696">
    <property type="entry name" value="Ureohydrolase_dom_sf"/>
</dbReference>
<evidence type="ECO:0000256" key="5">
    <source>
        <dbReference type="ARBA" id="ARBA00022853"/>
    </source>
</evidence>
<gene>
    <name evidence="9" type="ordered locus">wcw_1260</name>
</gene>
<feature type="domain" description="Histone deacetylase" evidence="8">
    <location>
        <begin position="21"/>
        <end position="316"/>
    </location>
</feature>
<protein>
    <recommendedName>
        <fullName evidence="2">histone deacetylase</fullName>
        <ecNumber evidence="2">3.5.1.98</ecNumber>
    </recommendedName>
</protein>
<keyword evidence="7" id="KW-0804">Transcription</keyword>
<dbReference type="InterPro" id="IPR023801">
    <property type="entry name" value="His_deacetylse_dom"/>
</dbReference>
<organism evidence="9 10">
    <name type="scientific">Waddlia chondrophila (strain ATCC VR-1470 / WSU 86-1044)</name>
    <dbReference type="NCBI Taxonomy" id="716544"/>
    <lineage>
        <taxon>Bacteria</taxon>
        <taxon>Pseudomonadati</taxon>
        <taxon>Chlamydiota</taxon>
        <taxon>Chlamydiia</taxon>
        <taxon>Parachlamydiales</taxon>
        <taxon>Waddliaceae</taxon>
        <taxon>Waddlia</taxon>
    </lineage>
</organism>
<dbReference type="STRING" id="716544.wcw_1260"/>
<keyword evidence="5" id="KW-0156">Chromatin regulator</keyword>
<evidence type="ECO:0000259" key="8">
    <source>
        <dbReference type="Pfam" id="PF00850"/>
    </source>
</evidence>
<dbReference type="EMBL" id="CP001928">
    <property type="protein sequence ID" value="ADI38612.1"/>
    <property type="molecule type" value="Genomic_DNA"/>
</dbReference>
<dbReference type="Gene3D" id="3.40.800.20">
    <property type="entry name" value="Histone deacetylase domain"/>
    <property type="match status" value="1"/>
</dbReference>
<dbReference type="PANTHER" id="PTHR10625:SF5">
    <property type="entry name" value="HISTONE DEACETYLASE"/>
    <property type="match status" value="1"/>
</dbReference>
<dbReference type="EC" id="3.5.1.98" evidence="2"/>
<dbReference type="GO" id="GO:0141221">
    <property type="term" value="F:histone deacetylase activity, hydrolytic mechanism"/>
    <property type="evidence" value="ECO:0007669"/>
    <property type="project" value="UniProtKB-EC"/>
</dbReference>
<dbReference type="Proteomes" id="UP000001505">
    <property type="component" value="Chromosome"/>
</dbReference>
<accession>D6YWV1</accession>
<dbReference type="PRINTS" id="PR01270">
    <property type="entry name" value="HDASUPER"/>
</dbReference>
<dbReference type="eggNOG" id="COG0123">
    <property type="taxonomic scope" value="Bacteria"/>
</dbReference>
<name>D6YWV1_WADCW</name>
<reference evidence="9 10" key="1">
    <citation type="journal article" date="2010" name="PLoS ONE">
        <title>The Waddlia genome: a window into chlamydial biology.</title>
        <authorList>
            <person name="Bertelli C."/>
            <person name="Collyn F."/>
            <person name="Croxatto A."/>
            <person name="Ruckert C."/>
            <person name="Polkinghorne A."/>
            <person name="Kebbi-Beghdadi C."/>
            <person name="Goesmann A."/>
            <person name="Vaughan L."/>
            <person name="Greub G."/>
        </authorList>
    </citation>
    <scope>NUCLEOTIDE SEQUENCE [LARGE SCALE GENOMIC DNA]</scope>
    <source>
        <strain evidence="10">ATCC VR-1470 / WSU 86-1044</strain>
    </source>
</reference>
<evidence type="ECO:0000313" key="9">
    <source>
        <dbReference type="EMBL" id="ADI38612.1"/>
    </source>
</evidence>
<evidence type="ECO:0000256" key="4">
    <source>
        <dbReference type="ARBA" id="ARBA00022801"/>
    </source>
</evidence>
<dbReference type="PANTHER" id="PTHR10625">
    <property type="entry name" value="HISTONE DEACETYLASE HDAC1-RELATED"/>
    <property type="match status" value="1"/>
</dbReference>
<dbReference type="RefSeq" id="WP_013182324.1">
    <property type="nucleotide sequence ID" value="NZ_LVEB01000013.1"/>
</dbReference>
<evidence type="ECO:0000313" key="10">
    <source>
        <dbReference type="Proteomes" id="UP000001505"/>
    </source>
</evidence>
<dbReference type="AlphaFoldDB" id="D6YWV1"/>
<keyword evidence="3" id="KW-0678">Repressor</keyword>
<evidence type="ECO:0000256" key="6">
    <source>
        <dbReference type="ARBA" id="ARBA00023015"/>
    </source>
</evidence>
<sequence>MFNVGLVTDPIYMQHLTGAGHPESPARIASIAEAVRDLPLLAIDAREAREADLLRCHTKGYIQTLIKDVAKCMQSRVHDGRYQLSTGDTQISPLSLLAAVKAAGAVIAGVDAVIREDVKRVFCLVRPPGHHAESDQGMGFCLFNNAAVGARYAQTYKEIEKVAIIDWDVHHGNGTQAIFYDDPTVHYSSTHQFPHYPGTGSREETGIGRGIGTTLNCPINAGKRSREEVLRAFRTEIRPALDKFKPDLIIISAGFDLLEEDPLGGFNATVEDIVELTHIVNKIADVHAEGRIISVLEGGYDIKAIAAAAKAHIHALMS</sequence>
<dbReference type="InterPro" id="IPR037138">
    <property type="entry name" value="His_deacetylse_dom_sf"/>
</dbReference>
<keyword evidence="10" id="KW-1185">Reference proteome</keyword>
<keyword evidence="6" id="KW-0805">Transcription regulation</keyword>
<dbReference type="GO" id="GO:0040029">
    <property type="term" value="P:epigenetic regulation of gene expression"/>
    <property type="evidence" value="ECO:0007669"/>
    <property type="project" value="TreeGrafter"/>
</dbReference>
<comment type="similarity">
    <text evidence="1">Belongs to the histone deacetylase family. HD type 2 subfamily.</text>
</comment>
<dbReference type="InterPro" id="IPR000286">
    <property type="entry name" value="HDACs"/>
</dbReference>
<evidence type="ECO:0000256" key="2">
    <source>
        <dbReference type="ARBA" id="ARBA00012111"/>
    </source>
</evidence>
<dbReference type="Pfam" id="PF00850">
    <property type="entry name" value="Hist_deacetyl"/>
    <property type="match status" value="1"/>
</dbReference>